<accession>A0ABP0KL27</accession>
<dbReference type="SUPFAM" id="SSF50156">
    <property type="entry name" value="PDZ domain-like"/>
    <property type="match status" value="1"/>
</dbReference>
<keyword evidence="5" id="KW-1185">Reference proteome</keyword>
<name>A0ABP0KL27_9DINO</name>
<dbReference type="InterPro" id="IPR001478">
    <property type="entry name" value="PDZ"/>
</dbReference>
<evidence type="ECO:0000259" key="3">
    <source>
        <dbReference type="PROSITE" id="PS50106"/>
    </source>
</evidence>
<feature type="coiled-coil region" evidence="1">
    <location>
        <begin position="75"/>
        <end position="109"/>
    </location>
</feature>
<feature type="region of interest" description="Disordered" evidence="2">
    <location>
        <begin position="206"/>
        <end position="229"/>
    </location>
</feature>
<dbReference type="Gene3D" id="2.30.42.10">
    <property type="match status" value="1"/>
</dbReference>
<evidence type="ECO:0000256" key="1">
    <source>
        <dbReference type="SAM" id="Coils"/>
    </source>
</evidence>
<evidence type="ECO:0000256" key="2">
    <source>
        <dbReference type="SAM" id="MobiDB-lite"/>
    </source>
</evidence>
<reference evidence="4 5" key="1">
    <citation type="submission" date="2024-02" db="EMBL/GenBank/DDBJ databases">
        <authorList>
            <person name="Chen Y."/>
            <person name="Shah S."/>
            <person name="Dougan E. K."/>
            <person name="Thang M."/>
            <person name="Chan C."/>
        </authorList>
    </citation>
    <scope>NUCLEOTIDE SEQUENCE [LARGE SCALE GENOMIC DNA]</scope>
</reference>
<protein>
    <recommendedName>
        <fullName evidence="3">PDZ domain-containing protein</fullName>
    </recommendedName>
</protein>
<feature type="compositionally biased region" description="Polar residues" evidence="2">
    <location>
        <begin position="207"/>
        <end position="228"/>
    </location>
</feature>
<evidence type="ECO:0000313" key="5">
    <source>
        <dbReference type="Proteomes" id="UP001642484"/>
    </source>
</evidence>
<proteinExistence type="predicted"/>
<gene>
    <name evidence="4" type="ORF">CCMP2556_LOCUS16792</name>
</gene>
<sequence>MRATCQIWCSWCRPHRNYLVLEVARAAPLASGHQEPLQTLQTANLEAVQSRIMGEIQAKLFANQEDFWRRGQVEIKRLQQQQNEVVDTLAKMQEQQAELAAEHQRVKGALVEVTSKFEQVVKQMREVIWALPPHAWQGRSSSPCKQAADAADADGKVALCTPPRTSPQDQTTWPAPGSSPAVLSLASALPSDFKRLNLAEWIDQVSPGKSTETPSLPTRSKRMSLSSQETEEARQFQVEIVKETGFTTLGIEVNQEDGALLVDHIDEHGLVGNFNAKEDSARQILVGDSIVEVNGIQDPEQMLKEIKVSQALLLVLLRTQASNSPLTKLRPEARAFVPLHGERTYPAALCLQDPAGHARLGESTKVSRTLFADELAGETG</sequence>
<dbReference type="InterPro" id="IPR036034">
    <property type="entry name" value="PDZ_sf"/>
</dbReference>
<dbReference type="EMBL" id="CAXAMN010009047">
    <property type="protein sequence ID" value="CAK9027535.1"/>
    <property type="molecule type" value="Genomic_DNA"/>
</dbReference>
<dbReference type="PROSITE" id="PS50106">
    <property type="entry name" value="PDZ"/>
    <property type="match status" value="1"/>
</dbReference>
<organism evidence="4 5">
    <name type="scientific">Durusdinium trenchii</name>
    <dbReference type="NCBI Taxonomy" id="1381693"/>
    <lineage>
        <taxon>Eukaryota</taxon>
        <taxon>Sar</taxon>
        <taxon>Alveolata</taxon>
        <taxon>Dinophyceae</taxon>
        <taxon>Suessiales</taxon>
        <taxon>Symbiodiniaceae</taxon>
        <taxon>Durusdinium</taxon>
    </lineage>
</organism>
<dbReference type="Proteomes" id="UP001642484">
    <property type="component" value="Unassembled WGS sequence"/>
</dbReference>
<evidence type="ECO:0000313" key="4">
    <source>
        <dbReference type="EMBL" id="CAK9027535.1"/>
    </source>
</evidence>
<keyword evidence="1" id="KW-0175">Coiled coil</keyword>
<feature type="domain" description="PDZ" evidence="3">
    <location>
        <begin position="237"/>
        <end position="315"/>
    </location>
</feature>
<comment type="caution">
    <text evidence="4">The sequence shown here is derived from an EMBL/GenBank/DDBJ whole genome shotgun (WGS) entry which is preliminary data.</text>
</comment>